<dbReference type="Proteomes" id="UP000701801">
    <property type="component" value="Unassembled WGS sequence"/>
</dbReference>
<name>A0A9N9M2N4_9HELO</name>
<keyword evidence="3" id="KW-1185">Reference proteome</keyword>
<evidence type="ECO:0000256" key="1">
    <source>
        <dbReference type="SAM" id="MobiDB-lite"/>
    </source>
</evidence>
<gene>
    <name evidence="2" type="ORF">HYALB_00003583</name>
</gene>
<feature type="region of interest" description="Disordered" evidence="1">
    <location>
        <begin position="78"/>
        <end position="140"/>
    </location>
</feature>
<reference evidence="2" key="1">
    <citation type="submission" date="2021-07" db="EMBL/GenBank/DDBJ databases">
        <authorList>
            <person name="Durling M."/>
        </authorList>
    </citation>
    <scope>NUCLEOTIDE SEQUENCE</scope>
</reference>
<sequence length="140" mass="15007">MTPSNFTIPNSKGQIADSVTQPYPDWSLGLRSSNGPFSTHPIGLPRPKIPNSSASKEKASCFVIFPDLIDGLGMFIAIRSPGDTRPQPKITTSEARNVSHGKGKQAKGRSSSQREAKSGPTELYPDHASIDTSLPSKTMI</sequence>
<feature type="compositionally biased region" description="Polar residues" evidence="1">
    <location>
        <begin position="130"/>
        <end position="140"/>
    </location>
</feature>
<accession>A0A9N9M2N4</accession>
<protein>
    <submittedName>
        <fullName evidence="2">Uncharacterized protein</fullName>
    </submittedName>
</protein>
<evidence type="ECO:0000313" key="3">
    <source>
        <dbReference type="Proteomes" id="UP000701801"/>
    </source>
</evidence>
<dbReference type="AlphaFoldDB" id="A0A9N9M2N4"/>
<organism evidence="2 3">
    <name type="scientific">Hymenoscyphus albidus</name>
    <dbReference type="NCBI Taxonomy" id="595503"/>
    <lineage>
        <taxon>Eukaryota</taxon>
        <taxon>Fungi</taxon>
        <taxon>Dikarya</taxon>
        <taxon>Ascomycota</taxon>
        <taxon>Pezizomycotina</taxon>
        <taxon>Leotiomycetes</taxon>
        <taxon>Helotiales</taxon>
        <taxon>Helotiaceae</taxon>
        <taxon>Hymenoscyphus</taxon>
    </lineage>
</organism>
<evidence type="ECO:0000313" key="2">
    <source>
        <dbReference type="EMBL" id="CAG8983004.1"/>
    </source>
</evidence>
<proteinExistence type="predicted"/>
<comment type="caution">
    <text evidence="2">The sequence shown here is derived from an EMBL/GenBank/DDBJ whole genome shotgun (WGS) entry which is preliminary data.</text>
</comment>
<feature type="region of interest" description="Disordered" evidence="1">
    <location>
        <begin position="1"/>
        <end position="20"/>
    </location>
</feature>
<feature type="region of interest" description="Disordered" evidence="1">
    <location>
        <begin position="30"/>
        <end position="55"/>
    </location>
</feature>
<dbReference type="EMBL" id="CAJVRM010000702">
    <property type="protein sequence ID" value="CAG8983004.1"/>
    <property type="molecule type" value="Genomic_DNA"/>
</dbReference>